<proteinExistence type="predicted"/>
<feature type="compositionally biased region" description="Basic and acidic residues" evidence="1">
    <location>
        <begin position="32"/>
        <end position="47"/>
    </location>
</feature>
<name>A0A6B7Q3R2_9PSED</name>
<evidence type="ECO:0000313" key="2">
    <source>
        <dbReference type="EMBL" id="QFX76282.1"/>
    </source>
</evidence>
<reference evidence="2" key="1">
    <citation type="submission" date="2019-08" db="EMBL/GenBank/DDBJ databases">
        <authorList>
            <person name="Zhou D."/>
            <person name="Chen F."/>
        </authorList>
    </citation>
    <scope>NUCLEOTIDE SEQUENCE</scope>
    <source>
        <strain evidence="2">QJ20133</strain>
        <plasmid evidence="2">pJ20133-VIM</plasmid>
    </source>
</reference>
<sequence length="47" mass="5311">MNAGHGAQQKAQMVMLSAGAKAPNLRQQNKRQHNEKPMRQRNNETPN</sequence>
<keyword evidence="2" id="KW-0614">Plasmid</keyword>
<feature type="region of interest" description="Disordered" evidence="1">
    <location>
        <begin position="1"/>
        <end position="47"/>
    </location>
</feature>
<evidence type="ECO:0000256" key="1">
    <source>
        <dbReference type="SAM" id="MobiDB-lite"/>
    </source>
</evidence>
<organism evidence="2">
    <name type="scientific">Pseudomonas monteilii</name>
    <dbReference type="NCBI Taxonomy" id="76759"/>
    <lineage>
        <taxon>Bacteria</taxon>
        <taxon>Pseudomonadati</taxon>
        <taxon>Pseudomonadota</taxon>
        <taxon>Gammaproteobacteria</taxon>
        <taxon>Pseudomonadales</taxon>
        <taxon>Pseudomonadaceae</taxon>
        <taxon>Pseudomonas</taxon>
    </lineage>
</organism>
<dbReference type="RefSeq" id="WP_181426702.1">
    <property type="nucleotide sequence ID" value="NZ_MN310371.1"/>
</dbReference>
<dbReference type="EMBL" id="MN310371">
    <property type="protein sequence ID" value="QFX76282.1"/>
    <property type="molecule type" value="Genomic_DNA"/>
</dbReference>
<protein>
    <submittedName>
        <fullName evidence="2">Uncharacterized protein</fullName>
    </submittedName>
</protein>
<geneLocation type="plasmid" evidence="2">
    <name>pJ20133-VIM</name>
</geneLocation>
<accession>A0A6B7Q3R2</accession>
<dbReference type="AlphaFoldDB" id="A0A6B7Q3R2"/>